<gene>
    <name evidence="2" type="ORF">GBK04_19395</name>
</gene>
<reference evidence="2 3" key="1">
    <citation type="submission" date="2019-10" db="EMBL/GenBank/DDBJ databases">
        <title>Draft Genome Sequence of Cytophagaceae sp. SJW1-29.</title>
        <authorList>
            <person name="Choi A."/>
        </authorList>
    </citation>
    <scope>NUCLEOTIDE SEQUENCE [LARGE SCALE GENOMIC DNA]</scope>
    <source>
        <strain evidence="2 3">SJW1-29</strain>
    </source>
</reference>
<accession>A0A7C9BJ95</accession>
<proteinExistence type="predicted"/>
<name>A0A7C9BJ95_9BACT</name>
<keyword evidence="3" id="KW-1185">Reference proteome</keyword>
<organism evidence="2 3">
    <name type="scientific">Salmonirosea aquatica</name>
    <dbReference type="NCBI Taxonomy" id="2654236"/>
    <lineage>
        <taxon>Bacteria</taxon>
        <taxon>Pseudomonadati</taxon>
        <taxon>Bacteroidota</taxon>
        <taxon>Cytophagia</taxon>
        <taxon>Cytophagales</taxon>
        <taxon>Spirosomataceae</taxon>
        <taxon>Salmonirosea</taxon>
    </lineage>
</organism>
<dbReference type="AlphaFoldDB" id="A0A7C9BJ95"/>
<feature type="region of interest" description="Disordered" evidence="1">
    <location>
        <begin position="65"/>
        <end position="85"/>
    </location>
</feature>
<sequence>MKDQENKPSQEIDEERVVQTHSNLGLVDARPGESTFPTGTKNHSTQLDHAFDEVADPLTDEVALEDDLSAIEDIDPEDGSDSDRD</sequence>
<dbReference type="EMBL" id="WHLY01000002">
    <property type="protein sequence ID" value="MPR35454.1"/>
    <property type="molecule type" value="Genomic_DNA"/>
</dbReference>
<evidence type="ECO:0000313" key="2">
    <source>
        <dbReference type="EMBL" id="MPR35454.1"/>
    </source>
</evidence>
<feature type="region of interest" description="Disordered" evidence="1">
    <location>
        <begin position="1"/>
        <end position="43"/>
    </location>
</feature>
<evidence type="ECO:0000313" key="3">
    <source>
        <dbReference type="Proteomes" id="UP000479293"/>
    </source>
</evidence>
<feature type="compositionally biased region" description="Basic and acidic residues" evidence="1">
    <location>
        <begin position="1"/>
        <end position="18"/>
    </location>
</feature>
<evidence type="ECO:0000256" key="1">
    <source>
        <dbReference type="SAM" id="MobiDB-lite"/>
    </source>
</evidence>
<comment type="caution">
    <text evidence="2">The sequence shown here is derived from an EMBL/GenBank/DDBJ whole genome shotgun (WGS) entry which is preliminary data.</text>
</comment>
<dbReference type="RefSeq" id="WP_152762522.1">
    <property type="nucleotide sequence ID" value="NZ_WHLY01000002.1"/>
</dbReference>
<dbReference type="Proteomes" id="UP000479293">
    <property type="component" value="Unassembled WGS sequence"/>
</dbReference>
<protein>
    <submittedName>
        <fullName evidence="2">Uncharacterized protein</fullName>
    </submittedName>
</protein>